<evidence type="ECO:0000256" key="8">
    <source>
        <dbReference type="ARBA" id="ARBA00023098"/>
    </source>
</evidence>
<evidence type="ECO:0000313" key="18">
    <source>
        <dbReference type="EMBL" id="PSB01744.1"/>
    </source>
</evidence>
<evidence type="ECO:0000256" key="7">
    <source>
        <dbReference type="ARBA" id="ARBA00022832"/>
    </source>
</evidence>
<dbReference type="InterPro" id="IPR017568">
    <property type="entry name" value="3-oxoacyl-ACP_synth-2"/>
</dbReference>
<keyword evidence="10 14" id="KW-0012">Acyltransferase</keyword>
<evidence type="ECO:0000256" key="11">
    <source>
        <dbReference type="ARBA" id="ARBA00024006"/>
    </source>
</evidence>
<gene>
    <name evidence="18" type="primary">fabF</name>
    <name evidence="18" type="ORF">C7B64_16825</name>
</gene>
<dbReference type="FunFam" id="3.40.47.10:FF:000009">
    <property type="entry name" value="3-oxoacyl-[acyl-carrier-protein] synthase 2"/>
    <property type="match status" value="1"/>
</dbReference>
<dbReference type="RefSeq" id="WP_106289815.1">
    <property type="nucleotide sequence ID" value="NZ_CAWNTC010000119.1"/>
</dbReference>
<keyword evidence="7" id="KW-0276">Fatty acid metabolism</keyword>
<reference evidence="18 19" key="1">
    <citation type="submission" date="2018-02" db="EMBL/GenBank/DDBJ databases">
        <authorList>
            <person name="Cohen D.B."/>
            <person name="Kent A.D."/>
        </authorList>
    </citation>
    <scope>NUCLEOTIDE SEQUENCE [LARGE SCALE GENOMIC DNA]</scope>
    <source>
        <strain evidence="18 19">CCAP 1448/3</strain>
    </source>
</reference>
<evidence type="ECO:0000256" key="5">
    <source>
        <dbReference type="ARBA" id="ARBA00022516"/>
    </source>
</evidence>
<dbReference type="InterPro" id="IPR020841">
    <property type="entry name" value="PKS_Beta-ketoAc_synthase_dom"/>
</dbReference>
<evidence type="ECO:0000256" key="6">
    <source>
        <dbReference type="ARBA" id="ARBA00022679"/>
    </source>
</evidence>
<dbReference type="NCBIfam" id="NF005589">
    <property type="entry name" value="PRK07314.1"/>
    <property type="match status" value="1"/>
</dbReference>
<dbReference type="GO" id="GO:0006633">
    <property type="term" value="P:fatty acid biosynthetic process"/>
    <property type="evidence" value="ECO:0007669"/>
    <property type="project" value="UniProtKB-UniRule"/>
</dbReference>
<sequence length="418" mass="43966">MTNSERKRVVVTGMGAITPIGNDLTQYWEGLSAGRNGIGTISLFDASRHACRIAGEVKGFDPHQYLERKEAKRMDRFAQFAVAASKQAIADAKFVINELNAEQVGIIIGTGVGGLKVLEDQQEIYLTKGPDRCSPFMIPMMIANMAAGITAIHTGAKGPNSCTVTACAAGSNAVGDAFRLIQRGYAQAVICGGTEGAVTPLSLAGFASARALSTRNDDPARACRPFDKDRDGFVMGEGAGILILEELEHALSRKARIYAEMVGYAMTCDAYHITAPVPGGEGAARAMRLAIKDAGITPDVISYINAHGTSTPANDVTETAAIKKALGDRAYQVAISSTKSMTGHLLGGSGGIEAVAAVMAIANNRVPPTINLENPDPGCDLDYVPHTSREMPVNVALSNSFGFGGHNVTLVFKKYTGN</sequence>
<comment type="function">
    <text evidence="11 14">Involved in the type II fatty acid elongation cycle. Catalyzes the elongation of a wide range of acyl-ACP by the addition of two carbons from malonyl-ACP to an acyl acceptor. Can efficiently catalyze the conversion of palmitoleoyl-ACP (cis-hexadec-9-enoyl-ACP) to cis-vaccenoyl-ACP (cis-octadec-11-enoyl-ACP), an essential step in the thermal regulation of fatty acid composition.</text>
</comment>
<dbReference type="EC" id="2.3.1.179" evidence="3 14"/>
<dbReference type="PIRSF" id="PIRSF000447">
    <property type="entry name" value="KAS_II"/>
    <property type="match status" value="1"/>
</dbReference>
<dbReference type="InterPro" id="IPR016039">
    <property type="entry name" value="Thiolase-like"/>
</dbReference>
<keyword evidence="9 14" id="KW-0275">Fatty acid biosynthesis</keyword>
<evidence type="ECO:0000256" key="3">
    <source>
        <dbReference type="ARBA" id="ARBA00012356"/>
    </source>
</evidence>
<keyword evidence="8" id="KW-0443">Lipid metabolism</keyword>
<evidence type="ECO:0000256" key="2">
    <source>
        <dbReference type="ARBA" id="ARBA00008467"/>
    </source>
</evidence>
<dbReference type="InterPro" id="IPR018201">
    <property type="entry name" value="Ketoacyl_synth_AS"/>
</dbReference>
<dbReference type="NCBIfam" id="TIGR03150">
    <property type="entry name" value="fabF"/>
    <property type="match status" value="1"/>
</dbReference>
<dbReference type="Pfam" id="PF02801">
    <property type="entry name" value="Ketoacyl-synt_C"/>
    <property type="match status" value="1"/>
</dbReference>
<comment type="catalytic activity">
    <reaction evidence="12 14">
        <text>(9Z)-hexadecenoyl-[ACP] + malonyl-[ACP] + H(+) = 3-oxo-(11Z)-octadecenoyl-[ACP] + holo-[ACP] + CO2</text>
        <dbReference type="Rhea" id="RHEA:55040"/>
        <dbReference type="Rhea" id="RHEA-COMP:9623"/>
        <dbReference type="Rhea" id="RHEA-COMP:9685"/>
        <dbReference type="Rhea" id="RHEA-COMP:10800"/>
        <dbReference type="Rhea" id="RHEA-COMP:14074"/>
        <dbReference type="ChEBI" id="CHEBI:15378"/>
        <dbReference type="ChEBI" id="CHEBI:16526"/>
        <dbReference type="ChEBI" id="CHEBI:64479"/>
        <dbReference type="ChEBI" id="CHEBI:78449"/>
        <dbReference type="ChEBI" id="CHEBI:83989"/>
        <dbReference type="ChEBI" id="CHEBI:138538"/>
        <dbReference type="EC" id="2.3.1.179"/>
    </reaction>
</comment>
<name>A0A2T1C0L7_9CYAN</name>
<reference evidence="18 19" key="2">
    <citation type="submission" date="2018-03" db="EMBL/GenBank/DDBJ databases">
        <title>The ancient ancestry and fast evolution of plastids.</title>
        <authorList>
            <person name="Moore K.R."/>
            <person name="Magnabosco C."/>
            <person name="Momper L."/>
            <person name="Gold D.A."/>
            <person name="Bosak T."/>
            <person name="Fournier G.P."/>
        </authorList>
    </citation>
    <scope>NUCLEOTIDE SEQUENCE [LARGE SCALE GENOMIC DNA]</scope>
    <source>
        <strain evidence="18 19">CCAP 1448/3</strain>
    </source>
</reference>
<dbReference type="UniPathway" id="UPA00094"/>
<dbReference type="Gene3D" id="3.40.47.10">
    <property type="match status" value="1"/>
</dbReference>
<dbReference type="InterPro" id="IPR014031">
    <property type="entry name" value="Ketoacyl_synth_C"/>
</dbReference>
<keyword evidence="19" id="KW-1185">Reference proteome</keyword>
<evidence type="ECO:0000313" key="19">
    <source>
        <dbReference type="Proteomes" id="UP000238762"/>
    </source>
</evidence>
<dbReference type="GO" id="GO:0005829">
    <property type="term" value="C:cytosol"/>
    <property type="evidence" value="ECO:0007669"/>
    <property type="project" value="TreeGrafter"/>
</dbReference>
<evidence type="ECO:0000256" key="1">
    <source>
        <dbReference type="ARBA" id="ARBA00005194"/>
    </source>
</evidence>
<keyword evidence="6 14" id="KW-0808">Transferase</keyword>
<evidence type="ECO:0000256" key="14">
    <source>
        <dbReference type="PIRNR" id="PIRNR000447"/>
    </source>
</evidence>
<dbReference type="OrthoDB" id="9808669at2"/>
<evidence type="ECO:0000256" key="12">
    <source>
        <dbReference type="ARBA" id="ARBA00047318"/>
    </source>
</evidence>
<dbReference type="SMART" id="SM00825">
    <property type="entry name" value="PKS_KS"/>
    <property type="match status" value="1"/>
</dbReference>
<comment type="similarity">
    <text evidence="2 14 16">Belongs to the thiolase-like superfamily. Beta-ketoacyl-ACP synthases family.</text>
</comment>
<evidence type="ECO:0000256" key="15">
    <source>
        <dbReference type="PIRSR" id="PIRSR000447-1"/>
    </source>
</evidence>
<dbReference type="Pfam" id="PF00109">
    <property type="entry name" value="ketoacyl-synt"/>
    <property type="match status" value="1"/>
</dbReference>
<protein>
    <recommendedName>
        <fullName evidence="4 14">3-oxoacyl-[acyl-carrier-protein] synthase 2</fullName>
        <ecNumber evidence="3 14">2.3.1.179</ecNumber>
    </recommendedName>
</protein>
<dbReference type="NCBIfam" id="NF004970">
    <property type="entry name" value="PRK06333.1"/>
    <property type="match status" value="1"/>
</dbReference>
<dbReference type="InterPro" id="IPR014030">
    <property type="entry name" value="Ketoacyl_synth_N"/>
</dbReference>
<organism evidence="18 19">
    <name type="scientific">Merismopedia glauca CCAP 1448/3</name>
    <dbReference type="NCBI Taxonomy" id="1296344"/>
    <lineage>
        <taxon>Bacteria</taxon>
        <taxon>Bacillati</taxon>
        <taxon>Cyanobacteriota</taxon>
        <taxon>Cyanophyceae</taxon>
        <taxon>Synechococcales</taxon>
        <taxon>Merismopediaceae</taxon>
        <taxon>Merismopedia</taxon>
    </lineage>
</organism>
<dbReference type="EMBL" id="PVWJ01000091">
    <property type="protein sequence ID" value="PSB01744.1"/>
    <property type="molecule type" value="Genomic_DNA"/>
</dbReference>
<evidence type="ECO:0000256" key="9">
    <source>
        <dbReference type="ARBA" id="ARBA00023160"/>
    </source>
</evidence>
<feature type="active site" description="For beta-ketoacyl synthase activity" evidence="15">
    <location>
        <position position="167"/>
    </location>
</feature>
<evidence type="ECO:0000256" key="4">
    <source>
        <dbReference type="ARBA" id="ARBA00014657"/>
    </source>
</evidence>
<dbReference type="PANTHER" id="PTHR11712">
    <property type="entry name" value="POLYKETIDE SYNTHASE-RELATED"/>
    <property type="match status" value="1"/>
</dbReference>
<dbReference type="PROSITE" id="PS52004">
    <property type="entry name" value="KS3_2"/>
    <property type="match status" value="1"/>
</dbReference>
<dbReference type="InterPro" id="IPR000794">
    <property type="entry name" value="Beta-ketoacyl_synthase"/>
</dbReference>
<dbReference type="PROSITE" id="PS00606">
    <property type="entry name" value="KS3_1"/>
    <property type="match status" value="1"/>
</dbReference>
<comment type="catalytic activity">
    <reaction evidence="13 14">
        <text>a fatty acyl-[ACP] + malonyl-[ACP] + H(+) = a 3-oxoacyl-[ACP] + holo-[ACP] + CO2</text>
        <dbReference type="Rhea" id="RHEA:22836"/>
        <dbReference type="Rhea" id="RHEA-COMP:9623"/>
        <dbReference type="Rhea" id="RHEA-COMP:9685"/>
        <dbReference type="Rhea" id="RHEA-COMP:9916"/>
        <dbReference type="Rhea" id="RHEA-COMP:14125"/>
        <dbReference type="ChEBI" id="CHEBI:15378"/>
        <dbReference type="ChEBI" id="CHEBI:16526"/>
        <dbReference type="ChEBI" id="CHEBI:64479"/>
        <dbReference type="ChEBI" id="CHEBI:78449"/>
        <dbReference type="ChEBI" id="CHEBI:78776"/>
        <dbReference type="ChEBI" id="CHEBI:138651"/>
    </reaction>
</comment>
<dbReference type="GO" id="GO:0004315">
    <property type="term" value="F:3-oxoacyl-[acyl-carrier-protein] synthase activity"/>
    <property type="evidence" value="ECO:0007669"/>
    <property type="project" value="UniProtKB-UniRule"/>
</dbReference>
<proteinExistence type="inferred from homology"/>
<dbReference type="CDD" id="cd00834">
    <property type="entry name" value="KAS_I_II"/>
    <property type="match status" value="1"/>
</dbReference>
<dbReference type="Proteomes" id="UP000238762">
    <property type="component" value="Unassembled WGS sequence"/>
</dbReference>
<comment type="caution">
    <text evidence="18">The sequence shown here is derived from an EMBL/GenBank/DDBJ whole genome shotgun (WGS) entry which is preliminary data.</text>
</comment>
<evidence type="ECO:0000259" key="17">
    <source>
        <dbReference type="PROSITE" id="PS52004"/>
    </source>
</evidence>
<dbReference type="PANTHER" id="PTHR11712:SF336">
    <property type="entry name" value="3-OXOACYL-[ACYL-CARRIER-PROTEIN] SYNTHASE, MITOCHONDRIAL"/>
    <property type="match status" value="1"/>
</dbReference>
<evidence type="ECO:0000256" key="13">
    <source>
        <dbReference type="ARBA" id="ARBA00047659"/>
    </source>
</evidence>
<accession>A0A2T1C0L7</accession>
<evidence type="ECO:0000256" key="10">
    <source>
        <dbReference type="ARBA" id="ARBA00023315"/>
    </source>
</evidence>
<comment type="pathway">
    <text evidence="1 14">Lipid metabolism; fatty acid biosynthesis.</text>
</comment>
<keyword evidence="5 14" id="KW-0444">Lipid biosynthesis</keyword>
<dbReference type="SUPFAM" id="SSF53901">
    <property type="entry name" value="Thiolase-like"/>
    <property type="match status" value="2"/>
</dbReference>
<evidence type="ECO:0000256" key="16">
    <source>
        <dbReference type="RuleBase" id="RU003694"/>
    </source>
</evidence>
<dbReference type="AlphaFoldDB" id="A0A2T1C0L7"/>
<feature type="domain" description="Ketosynthase family 3 (KS3)" evidence="17">
    <location>
        <begin position="6"/>
        <end position="414"/>
    </location>
</feature>